<accession>A0ABP0F4J6</accession>
<reference evidence="1 2" key="1">
    <citation type="submission" date="2024-02" db="EMBL/GenBank/DDBJ databases">
        <authorList>
            <person name="Daric V."/>
            <person name="Darras S."/>
        </authorList>
    </citation>
    <scope>NUCLEOTIDE SEQUENCE [LARGE SCALE GENOMIC DNA]</scope>
</reference>
<evidence type="ECO:0000313" key="2">
    <source>
        <dbReference type="Proteomes" id="UP001642483"/>
    </source>
</evidence>
<dbReference type="Proteomes" id="UP001642483">
    <property type="component" value="Unassembled WGS sequence"/>
</dbReference>
<evidence type="ECO:0000313" key="1">
    <source>
        <dbReference type="EMBL" id="CAK8674585.1"/>
    </source>
</evidence>
<gene>
    <name evidence="1" type="ORF">CVLEPA_LOCUS4272</name>
</gene>
<organism evidence="1 2">
    <name type="scientific">Clavelina lepadiformis</name>
    <name type="common">Light-bulb sea squirt</name>
    <name type="synonym">Ascidia lepadiformis</name>
    <dbReference type="NCBI Taxonomy" id="159417"/>
    <lineage>
        <taxon>Eukaryota</taxon>
        <taxon>Metazoa</taxon>
        <taxon>Chordata</taxon>
        <taxon>Tunicata</taxon>
        <taxon>Ascidiacea</taxon>
        <taxon>Aplousobranchia</taxon>
        <taxon>Clavelinidae</taxon>
        <taxon>Clavelina</taxon>
    </lineage>
</organism>
<protein>
    <submittedName>
        <fullName evidence="1">Uncharacterized protein</fullName>
    </submittedName>
</protein>
<dbReference type="EMBL" id="CAWYQH010000013">
    <property type="protein sequence ID" value="CAK8674585.1"/>
    <property type="molecule type" value="Genomic_DNA"/>
</dbReference>
<comment type="caution">
    <text evidence="1">The sequence shown here is derived from an EMBL/GenBank/DDBJ whole genome shotgun (WGS) entry which is preliminary data.</text>
</comment>
<sequence length="187" mass="20800">MMLILVVKQTLDAIKRSNPDLTTSYPNWYNYKYDGGTNFIRDGGADMFDEGNRISIYEVGLLGTELANVLYGQTDRSLNTVFQTSAGNPFLFILWVFNNNNRPLNITLQVTGNPGADGSEVITNSSGNLTSGNYRMSYHVFEIHGARSATICEVYFAVHNTAVSTQSLKGYIENRKKEIGKANFTTE</sequence>
<keyword evidence="2" id="KW-1185">Reference proteome</keyword>
<name>A0ABP0F4J6_CLALP</name>
<proteinExistence type="predicted"/>